<comment type="similarity">
    <text evidence="2 8">Belongs to the cytochrome P450 family.</text>
</comment>
<dbReference type="InterPro" id="IPR036396">
    <property type="entry name" value="Cyt_P450_sf"/>
</dbReference>
<dbReference type="EMBL" id="VLNY01000016">
    <property type="protein sequence ID" value="KAA0018985.1"/>
    <property type="molecule type" value="Genomic_DNA"/>
</dbReference>
<keyword evidence="4 8" id="KW-0479">Metal-binding</keyword>
<gene>
    <name evidence="9" type="ORF">FOY51_23420</name>
</gene>
<comment type="caution">
    <text evidence="9">The sequence shown here is derived from an EMBL/GenBank/DDBJ whole genome shotgun (WGS) entry which is preliminary data.</text>
</comment>
<dbReference type="GO" id="GO:0005506">
    <property type="term" value="F:iron ion binding"/>
    <property type="evidence" value="ECO:0007669"/>
    <property type="project" value="InterPro"/>
</dbReference>
<dbReference type="GO" id="GO:0006707">
    <property type="term" value="P:cholesterol catabolic process"/>
    <property type="evidence" value="ECO:0007669"/>
    <property type="project" value="TreeGrafter"/>
</dbReference>
<evidence type="ECO:0000256" key="4">
    <source>
        <dbReference type="ARBA" id="ARBA00022723"/>
    </source>
</evidence>
<dbReference type="PROSITE" id="PS00086">
    <property type="entry name" value="CYTOCHROME_P450"/>
    <property type="match status" value="1"/>
</dbReference>
<protein>
    <submittedName>
        <fullName evidence="9">Cytochrome P450</fullName>
    </submittedName>
</protein>
<dbReference type="GO" id="GO:0008395">
    <property type="term" value="F:steroid hydroxylase activity"/>
    <property type="evidence" value="ECO:0007669"/>
    <property type="project" value="TreeGrafter"/>
</dbReference>
<dbReference type="InterPro" id="IPR017972">
    <property type="entry name" value="Cyt_P450_CS"/>
</dbReference>
<keyword evidence="10" id="KW-1185">Reference proteome</keyword>
<reference evidence="9 10" key="1">
    <citation type="submission" date="2019-07" db="EMBL/GenBank/DDBJ databases">
        <title>Rhodococcus cavernicolus sp. nov., isolated from a cave.</title>
        <authorList>
            <person name="Lee S.D."/>
        </authorList>
    </citation>
    <scope>NUCLEOTIDE SEQUENCE [LARGE SCALE GENOMIC DNA]</scope>
    <source>
        <strain evidence="9 10">C1-24</strain>
    </source>
</reference>
<evidence type="ECO:0000313" key="10">
    <source>
        <dbReference type="Proteomes" id="UP000322244"/>
    </source>
</evidence>
<evidence type="ECO:0000256" key="7">
    <source>
        <dbReference type="ARBA" id="ARBA00023033"/>
    </source>
</evidence>
<keyword evidence="5 8" id="KW-0560">Oxidoreductase</keyword>
<sequence length="404" mass="43650">MTAFTELDDPYAMYERLRTSDPVHRVSCTDFYLVSTWDLVMEAVNRPADFSSHLTAALVQRPNGKATVFDLDGAGQAIHVLATGDDPTHMAQRKLVLPTLVAKRIRALEPAIEAMAAELITDGMHDNRIEWMSAVGDRLPMTIVARLIGLPEQDVPQLVEWGYASTELLGGVTAEDRLGAVVTAAAALADYLRSKLELAGASPTDTLLGDLARAHFAGDLDSTVAVLMLVQLVGAGGESTAGLIGNAVRMLALDTALQQRIRVDRDLLASFLEEALRLESPFRGHHRHVVADTTLGGVRLPAGSHLLLLWGAANRDPRAFDDPDQIRLDRPNLRAHLAFGKGAHFCVGAALARLEARISLSALLDATSEFALAPTPDAAQWLPSIFVRRHLKLDLVTVATPDHT</sequence>
<evidence type="ECO:0000313" key="9">
    <source>
        <dbReference type="EMBL" id="KAA0018985.1"/>
    </source>
</evidence>
<keyword evidence="3 8" id="KW-0349">Heme</keyword>
<evidence type="ECO:0000256" key="1">
    <source>
        <dbReference type="ARBA" id="ARBA00001971"/>
    </source>
</evidence>
<proteinExistence type="inferred from homology"/>
<dbReference type="OrthoDB" id="502624at2"/>
<keyword evidence="6 8" id="KW-0408">Iron</keyword>
<evidence type="ECO:0000256" key="6">
    <source>
        <dbReference type="ARBA" id="ARBA00023004"/>
    </source>
</evidence>
<dbReference type="Gene3D" id="1.10.630.10">
    <property type="entry name" value="Cytochrome P450"/>
    <property type="match status" value="1"/>
</dbReference>
<dbReference type="Proteomes" id="UP000322244">
    <property type="component" value="Unassembled WGS sequence"/>
</dbReference>
<organism evidence="9 10">
    <name type="scientific">Antrihabitans cavernicola</name>
    <dbReference type="NCBI Taxonomy" id="2495913"/>
    <lineage>
        <taxon>Bacteria</taxon>
        <taxon>Bacillati</taxon>
        <taxon>Actinomycetota</taxon>
        <taxon>Actinomycetes</taxon>
        <taxon>Mycobacteriales</taxon>
        <taxon>Nocardiaceae</taxon>
        <taxon>Antrihabitans</taxon>
    </lineage>
</organism>
<dbReference type="InterPro" id="IPR002397">
    <property type="entry name" value="Cyt_P450_B"/>
</dbReference>
<dbReference type="RefSeq" id="WP_149432690.1">
    <property type="nucleotide sequence ID" value="NZ_VLNY01000016.1"/>
</dbReference>
<dbReference type="GO" id="GO:0036199">
    <property type="term" value="F:cholest-4-en-3-one 26-monooxygenase activity"/>
    <property type="evidence" value="ECO:0007669"/>
    <property type="project" value="TreeGrafter"/>
</dbReference>
<dbReference type="AlphaFoldDB" id="A0A5A7S6T2"/>
<comment type="cofactor">
    <cofactor evidence="1">
        <name>heme</name>
        <dbReference type="ChEBI" id="CHEBI:30413"/>
    </cofactor>
</comment>
<evidence type="ECO:0000256" key="8">
    <source>
        <dbReference type="RuleBase" id="RU000461"/>
    </source>
</evidence>
<dbReference type="PRINTS" id="PR00359">
    <property type="entry name" value="BP450"/>
</dbReference>
<name>A0A5A7S6T2_9NOCA</name>
<dbReference type="PANTHER" id="PTHR46696">
    <property type="entry name" value="P450, PUTATIVE (EUROFUNG)-RELATED"/>
    <property type="match status" value="1"/>
</dbReference>
<accession>A0A5A7S6T2</accession>
<dbReference type="PANTHER" id="PTHR46696:SF4">
    <property type="entry name" value="BIOTIN BIOSYNTHESIS CYTOCHROME P450"/>
    <property type="match status" value="1"/>
</dbReference>
<keyword evidence="7 8" id="KW-0503">Monooxygenase</keyword>
<dbReference type="Pfam" id="PF00067">
    <property type="entry name" value="p450"/>
    <property type="match status" value="1"/>
</dbReference>
<evidence type="ECO:0000256" key="2">
    <source>
        <dbReference type="ARBA" id="ARBA00010617"/>
    </source>
</evidence>
<dbReference type="InterPro" id="IPR001128">
    <property type="entry name" value="Cyt_P450"/>
</dbReference>
<evidence type="ECO:0000256" key="3">
    <source>
        <dbReference type="ARBA" id="ARBA00022617"/>
    </source>
</evidence>
<dbReference type="SUPFAM" id="SSF48264">
    <property type="entry name" value="Cytochrome P450"/>
    <property type="match status" value="1"/>
</dbReference>
<dbReference type="GO" id="GO:0020037">
    <property type="term" value="F:heme binding"/>
    <property type="evidence" value="ECO:0007669"/>
    <property type="project" value="InterPro"/>
</dbReference>
<evidence type="ECO:0000256" key="5">
    <source>
        <dbReference type="ARBA" id="ARBA00023002"/>
    </source>
</evidence>